<evidence type="ECO:0000256" key="2">
    <source>
        <dbReference type="SAM" id="Phobius"/>
    </source>
</evidence>
<sequence>MSSSGQSAVAALIDMAKSKGIEIPSGNRPEWLVTLLHKYGSAAKAGVPASADEVLATIATVYSGGCDPELADVMSEAIVGLGVPETGATGGRRRKGRKVGGGFRELGGAIAKFFTTQCRRGATTVDKITTDMASAIEAKSAEAEATPVDIVAALKWASAAGAVVVGVNEGLRTAVVNGLINVSAALPTFGTMFTNTLTALEFSAQVAAGSGVIAGQTGVALFCVYIVYILREKLIEGGKTLLALDGKTIWEAIKPLVTDSKFKEFMADMEKERQAIAILDAELDSMKRELKPEVRAAFSIPPVRRRRASLAALRSAPPLPTTDATVSDAVSGLVALVTGKPKTAGRRRRHTKTKKVAGRRRHHRRQTTKRAKSF</sequence>
<feature type="transmembrane region" description="Helical" evidence="2">
    <location>
        <begin position="206"/>
        <end position="230"/>
    </location>
</feature>
<accession>A0A6C0B4N0</accession>
<protein>
    <submittedName>
        <fullName evidence="3">Uncharacterized protein</fullName>
    </submittedName>
</protein>
<keyword evidence="2" id="KW-0812">Transmembrane</keyword>
<reference evidence="3" key="1">
    <citation type="journal article" date="2020" name="Nature">
        <title>Giant virus diversity and host interactions through global metagenomics.</title>
        <authorList>
            <person name="Schulz F."/>
            <person name="Roux S."/>
            <person name="Paez-Espino D."/>
            <person name="Jungbluth S."/>
            <person name="Walsh D.A."/>
            <person name="Denef V.J."/>
            <person name="McMahon K.D."/>
            <person name="Konstantinidis K.T."/>
            <person name="Eloe-Fadrosh E.A."/>
            <person name="Kyrpides N.C."/>
            <person name="Woyke T."/>
        </authorList>
    </citation>
    <scope>NUCLEOTIDE SEQUENCE</scope>
    <source>
        <strain evidence="3">GVMAG-M-3300009684-20</strain>
    </source>
</reference>
<evidence type="ECO:0000313" key="3">
    <source>
        <dbReference type="EMBL" id="QHS87175.1"/>
    </source>
</evidence>
<evidence type="ECO:0000256" key="1">
    <source>
        <dbReference type="SAM" id="MobiDB-lite"/>
    </source>
</evidence>
<dbReference type="AlphaFoldDB" id="A0A6C0B4N0"/>
<dbReference type="EMBL" id="MN739078">
    <property type="protein sequence ID" value="QHS87175.1"/>
    <property type="molecule type" value="Genomic_DNA"/>
</dbReference>
<proteinExistence type="predicted"/>
<name>A0A6C0B4N0_9ZZZZ</name>
<keyword evidence="2" id="KW-0472">Membrane</keyword>
<feature type="region of interest" description="Disordered" evidence="1">
    <location>
        <begin position="340"/>
        <end position="374"/>
    </location>
</feature>
<organism evidence="3">
    <name type="scientific">viral metagenome</name>
    <dbReference type="NCBI Taxonomy" id="1070528"/>
    <lineage>
        <taxon>unclassified sequences</taxon>
        <taxon>metagenomes</taxon>
        <taxon>organismal metagenomes</taxon>
    </lineage>
</organism>
<keyword evidence="2" id="KW-1133">Transmembrane helix</keyword>
<feature type="compositionally biased region" description="Basic residues" evidence="1">
    <location>
        <begin position="343"/>
        <end position="374"/>
    </location>
</feature>